<organism evidence="2 3">
    <name type="scientific">Rotaria sordida</name>
    <dbReference type="NCBI Taxonomy" id="392033"/>
    <lineage>
        <taxon>Eukaryota</taxon>
        <taxon>Metazoa</taxon>
        <taxon>Spiralia</taxon>
        <taxon>Gnathifera</taxon>
        <taxon>Rotifera</taxon>
        <taxon>Eurotatoria</taxon>
        <taxon>Bdelloidea</taxon>
        <taxon>Philodinida</taxon>
        <taxon>Philodinidae</taxon>
        <taxon>Rotaria</taxon>
    </lineage>
</organism>
<reference evidence="2" key="1">
    <citation type="submission" date="2021-02" db="EMBL/GenBank/DDBJ databases">
        <authorList>
            <person name="Nowell W R."/>
        </authorList>
    </citation>
    <scope>NUCLEOTIDE SEQUENCE</scope>
</reference>
<evidence type="ECO:0000313" key="2">
    <source>
        <dbReference type="EMBL" id="CAF4295156.1"/>
    </source>
</evidence>
<protein>
    <submittedName>
        <fullName evidence="2">Uncharacterized protein</fullName>
    </submittedName>
</protein>
<feature type="region of interest" description="Disordered" evidence="1">
    <location>
        <begin position="60"/>
        <end position="99"/>
    </location>
</feature>
<name>A0A820HNY7_9BILA</name>
<feature type="non-terminal residue" evidence="2">
    <location>
        <position position="99"/>
    </location>
</feature>
<dbReference type="EMBL" id="CAJOAX010045287">
    <property type="protein sequence ID" value="CAF4295156.1"/>
    <property type="molecule type" value="Genomic_DNA"/>
</dbReference>
<feature type="compositionally biased region" description="Acidic residues" evidence="1">
    <location>
        <begin position="62"/>
        <end position="75"/>
    </location>
</feature>
<comment type="caution">
    <text evidence="2">The sequence shown here is derived from an EMBL/GenBank/DDBJ whole genome shotgun (WGS) entry which is preliminary data.</text>
</comment>
<evidence type="ECO:0000256" key="1">
    <source>
        <dbReference type="SAM" id="MobiDB-lite"/>
    </source>
</evidence>
<accession>A0A820HNY7</accession>
<sequence length="99" mass="11416">MDLLTDDINETLMDENNIIPDCFDDRLNMEEDDDLIKDPEDDQRIDEELNREIEQANTIANEPEDTYVTDDEDTGINDSGFDENSTSDHIQESPTINFT</sequence>
<feature type="compositionally biased region" description="Polar residues" evidence="1">
    <location>
        <begin position="82"/>
        <end position="99"/>
    </location>
</feature>
<dbReference type="AlphaFoldDB" id="A0A820HNY7"/>
<evidence type="ECO:0000313" key="3">
    <source>
        <dbReference type="Proteomes" id="UP000663823"/>
    </source>
</evidence>
<proteinExistence type="predicted"/>
<gene>
    <name evidence="2" type="ORF">OTI717_LOCUS41862</name>
</gene>
<dbReference type="Proteomes" id="UP000663823">
    <property type="component" value="Unassembled WGS sequence"/>
</dbReference>